<evidence type="ECO:0000313" key="8">
    <source>
        <dbReference type="Proteomes" id="UP001233271"/>
    </source>
</evidence>
<feature type="domain" description="Symplekin/Pta1 N-terminal" evidence="5">
    <location>
        <begin position="121"/>
        <end position="338"/>
    </location>
</feature>
<dbReference type="InterPro" id="IPR011989">
    <property type="entry name" value="ARM-like"/>
</dbReference>
<dbReference type="InterPro" id="IPR022075">
    <property type="entry name" value="Symplekin_C"/>
</dbReference>
<dbReference type="Pfam" id="PF11935">
    <property type="entry name" value="SYMPK_PTA1_N"/>
    <property type="match status" value="1"/>
</dbReference>
<feature type="region of interest" description="Disordered" evidence="4">
    <location>
        <begin position="713"/>
        <end position="746"/>
    </location>
</feature>
<feature type="compositionally biased region" description="Basic and acidic residues" evidence="4">
    <location>
        <begin position="726"/>
        <end position="736"/>
    </location>
</feature>
<feature type="domain" description="Symplekin C-terminal" evidence="6">
    <location>
        <begin position="864"/>
        <end position="1037"/>
    </location>
</feature>
<dbReference type="PANTHER" id="PTHR15245:SF20">
    <property type="entry name" value="SYMPLEKIN"/>
    <property type="match status" value="1"/>
</dbReference>
<feature type="region of interest" description="Disordered" evidence="4">
    <location>
        <begin position="345"/>
        <end position="378"/>
    </location>
</feature>
<reference evidence="7" key="1">
    <citation type="journal article" date="2023" name="BMC Genomics">
        <title>Chromosome-level genome assemblies of Cutaneotrichosporon spp. (Trichosporonales, Basidiomycota) reveal imbalanced evolution between nucleotide sequences and chromosome synteny.</title>
        <authorList>
            <person name="Kobayashi Y."/>
            <person name="Kayamori A."/>
            <person name="Aoki K."/>
            <person name="Shiwa Y."/>
            <person name="Matsutani M."/>
            <person name="Fujita N."/>
            <person name="Sugita T."/>
            <person name="Iwasaki W."/>
            <person name="Tanaka N."/>
            <person name="Takashima M."/>
        </authorList>
    </citation>
    <scope>NUCLEOTIDE SEQUENCE</scope>
    <source>
        <strain evidence="7">HIS019</strain>
    </source>
</reference>
<keyword evidence="3" id="KW-0539">Nucleus</keyword>
<dbReference type="InterPro" id="IPR021850">
    <property type="entry name" value="Symplekin/Pta1"/>
</dbReference>
<proteinExistence type="predicted"/>
<accession>A0AA48QYN6</accession>
<evidence type="ECO:0000256" key="4">
    <source>
        <dbReference type="SAM" id="MobiDB-lite"/>
    </source>
</evidence>
<evidence type="ECO:0000259" key="6">
    <source>
        <dbReference type="Pfam" id="PF12295"/>
    </source>
</evidence>
<dbReference type="SUPFAM" id="SSF48371">
    <property type="entry name" value="ARM repeat"/>
    <property type="match status" value="1"/>
</dbReference>
<dbReference type="GeneID" id="85498744"/>
<evidence type="ECO:0000256" key="1">
    <source>
        <dbReference type="ARBA" id="ARBA00004123"/>
    </source>
</evidence>
<dbReference type="InterPro" id="IPR032460">
    <property type="entry name" value="Symplekin/Pta1_N"/>
</dbReference>
<feature type="compositionally biased region" description="Acidic residues" evidence="4">
    <location>
        <begin position="737"/>
        <end position="746"/>
    </location>
</feature>
<sequence>MSLYADEEPELYGSASVGPTAPTDPLQALAEALTAESETPDQANKLLAAGSRFEEHPEKLPDLCTKLLPMVVDGPDSLLRAWTLDMLALTVGRAGLRAEIKLDVARESLEYLYRLLNTGSVATIRATIPIFATVYPMVFRYIATAGSAGHQLYGVFESSKARIVALVLDPGAQPQSAGVKAAAWKFVQKVLLVGTRAPSSDPRLRATASDVSIALVQPGSALNAQQLEQETTMLRTQLMTQLYSTDDPAILHPIINTFPPLAKTRPALAPLIIQSMASWTPSAMEASRRPAMQIRAVEKTLRAVMAHIAKHPPLVGFSAQLHDALSRQKQRMELAYAADMEERRQRRAKLASGKHPLEADAESSTAKRARLDVQPGSGDGKGRVMVDVSQFALEPVIDVVLHGLQAISDEMLVRAFDNAKQAIQDNDPDAVPVLASCLLGEDVKLEEDVVLNPLDMDLDDDELLMEPLEGELEEQVTITDFRLPPPEPLPLDEKTEIADSAVQRIWDTGSDLSHLADLKISDGPRAAVQPKEMWMLLLARISSRGGDDKRRLIGEFVARDFGSRAKFATVWLNEEWLAKRRSEKNQYEAGLLAILNAYIPTLDSKDQSLARFLVGLPELPEAAIDLLEPLCEDPDRMIVGYLSLRELAEHRPPVRPRALQTLLQLCTHPERKVRVMAITTVRRWVPNSPMSPTVISFALGVLRRLAVRSHLAVKEENGDTEEADEDKPIDGEKPAVDADDDQPMEDADIGETIDTKYLGPVDQETVSQHVELAFALSRRDPDLLDAIFSIYPKIPLPIQAKVEELLAPLIKSLGPSKKLLEILKAFPPGAEPLALRVVKTLSAEGSSGVLVPVIRSLLAERELDPRFIIPVIGELDKAEIDAQIPRIVSLLSQPDSRDVVRTAFASALQKMTPADLLVTLHSEKAGLKPTMDAIGICFSMTTVFRSDVLANAMQRIVDQPTPLPVCFVRTVIQAMRTYKSLVPFIANNALPKLVAKRIWEMPQLWDGFVHLVRLLGQASFGTLLQMPLEQIRDLVERQPALKAPLKTFVSNKPQARNQLASVLAD</sequence>
<protein>
    <recommendedName>
        <fullName evidence="9">Symplekin</fullName>
    </recommendedName>
</protein>
<evidence type="ECO:0008006" key="9">
    <source>
        <dbReference type="Google" id="ProtNLM"/>
    </source>
</evidence>
<dbReference type="Gene3D" id="1.25.10.10">
    <property type="entry name" value="Leucine-rich Repeat Variant"/>
    <property type="match status" value="1"/>
</dbReference>
<evidence type="ECO:0000256" key="2">
    <source>
        <dbReference type="ARBA" id="ARBA00022664"/>
    </source>
</evidence>
<evidence type="ECO:0000259" key="5">
    <source>
        <dbReference type="Pfam" id="PF11935"/>
    </source>
</evidence>
<feature type="compositionally biased region" description="Acidic residues" evidence="4">
    <location>
        <begin position="1"/>
        <end position="10"/>
    </location>
</feature>
<name>A0AA48QYN6_9TREE</name>
<dbReference type="EMBL" id="AP028219">
    <property type="protein sequence ID" value="BEI94874.1"/>
    <property type="molecule type" value="Genomic_DNA"/>
</dbReference>
<dbReference type="PANTHER" id="PTHR15245">
    <property type="entry name" value="SYMPLEKIN-RELATED"/>
    <property type="match status" value="1"/>
</dbReference>
<keyword evidence="8" id="KW-1185">Reference proteome</keyword>
<dbReference type="AlphaFoldDB" id="A0AA48QYN6"/>
<keyword evidence="2" id="KW-0507">mRNA processing</keyword>
<evidence type="ECO:0000313" key="7">
    <source>
        <dbReference type="EMBL" id="BEI94874.1"/>
    </source>
</evidence>
<dbReference type="Pfam" id="PF12295">
    <property type="entry name" value="Symplekin_C"/>
    <property type="match status" value="1"/>
</dbReference>
<gene>
    <name evidence="7" type="ORF">CcaverHIS019_0704550</name>
</gene>
<dbReference type="RefSeq" id="XP_060460139.1">
    <property type="nucleotide sequence ID" value="XM_060603890.1"/>
</dbReference>
<organism evidence="7 8">
    <name type="scientific">Cutaneotrichosporon cavernicola</name>
    <dbReference type="NCBI Taxonomy" id="279322"/>
    <lineage>
        <taxon>Eukaryota</taxon>
        <taxon>Fungi</taxon>
        <taxon>Dikarya</taxon>
        <taxon>Basidiomycota</taxon>
        <taxon>Agaricomycotina</taxon>
        <taxon>Tremellomycetes</taxon>
        <taxon>Trichosporonales</taxon>
        <taxon>Trichosporonaceae</taxon>
        <taxon>Cutaneotrichosporon</taxon>
    </lineage>
</organism>
<dbReference type="GO" id="GO:0005847">
    <property type="term" value="C:mRNA cleavage and polyadenylation specificity factor complex"/>
    <property type="evidence" value="ECO:0007669"/>
    <property type="project" value="TreeGrafter"/>
</dbReference>
<feature type="region of interest" description="Disordered" evidence="4">
    <location>
        <begin position="1"/>
        <end position="20"/>
    </location>
</feature>
<dbReference type="InterPro" id="IPR016024">
    <property type="entry name" value="ARM-type_fold"/>
</dbReference>
<dbReference type="KEGG" id="ccac:CcaHIS019_0704550"/>
<evidence type="ECO:0000256" key="3">
    <source>
        <dbReference type="ARBA" id="ARBA00023242"/>
    </source>
</evidence>
<dbReference type="Proteomes" id="UP001233271">
    <property type="component" value="Chromosome 7b"/>
</dbReference>
<dbReference type="GO" id="GO:0006397">
    <property type="term" value="P:mRNA processing"/>
    <property type="evidence" value="ECO:0007669"/>
    <property type="project" value="UniProtKB-KW"/>
</dbReference>
<comment type="subcellular location">
    <subcellularLocation>
        <location evidence="1">Nucleus</location>
    </subcellularLocation>
</comment>